<dbReference type="EMBL" id="HG316469">
    <property type="protein sequence ID" value="CDF91962.1"/>
    <property type="molecule type" value="Genomic_DNA"/>
</dbReference>
<dbReference type="Pfam" id="PF14560">
    <property type="entry name" value="Ubiquitin_2"/>
    <property type="match status" value="1"/>
</dbReference>
<gene>
    <name evidence="4" type="ORF">BN860_01002g</name>
</gene>
<name>A0A8J2TCW4_ZYGB2</name>
<reference evidence="5" key="1">
    <citation type="journal article" date="2013" name="Genome Announc.">
        <title>Genome sequence of the food spoilage yeast Zygosaccharomyces bailii CLIB 213(T).</title>
        <authorList>
            <person name="Galeote V."/>
            <person name="Bigey F."/>
            <person name="Devillers H."/>
            <person name="Neuveglise C."/>
            <person name="Dequin S."/>
        </authorList>
    </citation>
    <scope>NUCLEOTIDE SEQUENCE [LARGE SCALE GENOMIC DNA]</scope>
    <source>
        <strain evidence="5">CLIB 213 / ATCC 58445 / CBS 680 / CCRC 21525 / NBRC 1098 / NCYC 1416 / NRRL Y-2227</strain>
    </source>
</reference>
<dbReference type="InterPro" id="IPR036859">
    <property type="entry name" value="CAP-Gly_dom_sf"/>
</dbReference>
<dbReference type="Proteomes" id="UP000019375">
    <property type="component" value="Unassembled WGS sequence"/>
</dbReference>
<dbReference type="PROSITE" id="PS50245">
    <property type="entry name" value="CAP_GLY_2"/>
    <property type="match status" value="1"/>
</dbReference>
<dbReference type="PANTHER" id="PTHR18916">
    <property type="entry name" value="DYNACTIN 1-RELATED MICROTUBULE-BINDING"/>
    <property type="match status" value="1"/>
</dbReference>
<evidence type="ECO:0000256" key="2">
    <source>
        <dbReference type="ARBA" id="ARBA00025779"/>
    </source>
</evidence>
<sequence length="241" mass="27111">MVKVTVISPLCSVTKEWNVNITLNEMCKKLQALTGVSPSDMKLTFEFEDGKPLKVLEHPSLDPDLCPLKSISHGTRIVVQDTNQNSMANQLQSSGGGDPSFKLSEETYAQRKDSILNWKIQNRWGRFDPETKARQENDRKLQQQRVNQLEVGERCSVCTNSQPERRGYLRYIGKISDINNLDIWCGIEFDCAVGKNDGTLNGKVYFGPVEAKHGGFVKPCNVETGAQFVPLKEENESDEEL</sequence>
<dbReference type="Gene3D" id="2.30.30.190">
    <property type="entry name" value="CAP Gly-rich-like domain"/>
    <property type="match status" value="1"/>
</dbReference>
<organism evidence="4 5">
    <name type="scientific">Zygosaccharomyces bailii (strain CLIB 213 / ATCC 58445 / CBS 680 / BCRC 21525 / NBRC 1098 / NCYC 1416 / NRRL Y-2227)</name>
    <dbReference type="NCBI Taxonomy" id="1333698"/>
    <lineage>
        <taxon>Eukaryota</taxon>
        <taxon>Fungi</taxon>
        <taxon>Dikarya</taxon>
        <taxon>Ascomycota</taxon>
        <taxon>Saccharomycotina</taxon>
        <taxon>Saccharomycetes</taxon>
        <taxon>Saccharomycetales</taxon>
        <taxon>Saccharomycetaceae</taxon>
        <taxon>Zygosaccharomyces</taxon>
    </lineage>
</organism>
<comment type="similarity">
    <text evidence="2">Belongs to the TBCB family.</text>
</comment>
<protein>
    <submittedName>
        <fullName evidence="4">ZYBA0S16-01002g1_1</fullName>
    </submittedName>
</protein>
<evidence type="ECO:0000313" key="4">
    <source>
        <dbReference type="EMBL" id="CDF91962.1"/>
    </source>
</evidence>
<dbReference type="Gene3D" id="3.10.20.90">
    <property type="entry name" value="Phosphatidylinositol 3-kinase Catalytic Subunit, Chain A, domain 1"/>
    <property type="match status" value="1"/>
</dbReference>
<dbReference type="SUPFAM" id="SSF74924">
    <property type="entry name" value="Cap-Gly domain"/>
    <property type="match status" value="1"/>
</dbReference>
<accession>A0A8J2TCW4</accession>
<dbReference type="OrthoDB" id="5295208at2759"/>
<dbReference type="PROSITE" id="PS00845">
    <property type="entry name" value="CAP_GLY_1"/>
    <property type="match status" value="1"/>
</dbReference>
<keyword evidence="1" id="KW-0143">Chaperone</keyword>
<keyword evidence="5" id="KW-1185">Reference proteome</keyword>
<dbReference type="SMART" id="SM01052">
    <property type="entry name" value="CAP_GLY"/>
    <property type="match status" value="1"/>
</dbReference>
<dbReference type="InterPro" id="IPR000938">
    <property type="entry name" value="CAP-Gly_domain"/>
</dbReference>
<evidence type="ECO:0000259" key="3">
    <source>
        <dbReference type="PROSITE" id="PS50245"/>
    </source>
</evidence>
<feature type="domain" description="CAP-Gly" evidence="3">
    <location>
        <begin position="183"/>
        <end position="218"/>
    </location>
</feature>
<dbReference type="SUPFAM" id="SSF54236">
    <property type="entry name" value="Ubiquitin-like"/>
    <property type="match status" value="1"/>
</dbReference>
<dbReference type="AlphaFoldDB" id="A0A8J2TCW4"/>
<dbReference type="InterPro" id="IPR000626">
    <property type="entry name" value="Ubiquitin-like_dom"/>
</dbReference>
<evidence type="ECO:0000256" key="1">
    <source>
        <dbReference type="ARBA" id="ARBA00023186"/>
    </source>
</evidence>
<dbReference type="InterPro" id="IPR029071">
    <property type="entry name" value="Ubiquitin-like_domsf"/>
</dbReference>
<proteinExistence type="inferred from homology"/>
<dbReference type="Pfam" id="PF01302">
    <property type="entry name" value="CAP_GLY"/>
    <property type="match status" value="1"/>
</dbReference>
<evidence type="ECO:0000313" key="5">
    <source>
        <dbReference type="Proteomes" id="UP000019375"/>
    </source>
</evidence>